<evidence type="ECO:0000259" key="2">
    <source>
        <dbReference type="Pfam" id="PF09851"/>
    </source>
</evidence>
<dbReference type="EMBL" id="CP023994">
    <property type="protein sequence ID" value="AWR22246.1"/>
    <property type="molecule type" value="Genomic_DNA"/>
</dbReference>
<keyword evidence="1" id="KW-0472">Membrane</keyword>
<keyword evidence="4" id="KW-1185">Reference proteome</keyword>
<name>A0A2Z3S215_9MICO</name>
<dbReference type="Pfam" id="PF09851">
    <property type="entry name" value="SHOCT"/>
    <property type="match status" value="1"/>
</dbReference>
<feature type="transmembrane region" description="Helical" evidence="1">
    <location>
        <begin position="6"/>
        <end position="31"/>
    </location>
</feature>
<dbReference type="InterPro" id="IPR018649">
    <property type="entry name" value="SHOCT"/>
</dbReference>
<feature type="domain" description="SHOCT" evidence="2">
    <location>
        <begin position="97"/>
        <end position="124"/>
    </location>
</feature>
<sequence length="127" mass="13989">MGDMSFLTMFIWAFVFIAYLMVLFSIIGDLFRDHKMSGWAKAAWIFFLIIGFWITALIYLIVRGGGMAARQQAAMQEAQAQADAYIKQVAGESSHADEIAKAQALKDSGALTAAEFTALKKKILASK</sequence>
<protein>
    <recommendedName>
        <fullName evidence="2">SHOCT domain-containing protein</fullName>
    </recommendedName>
</protein>
<feature type="transmembrane region" description="Helical" evidence="1">
    <location>
        <begin position="43"/>
        <end position="62"/>
    </location>
</feature>
<proteinExistence type="predicted"/>
<evidence type="ECO:0000313" key="3">
    <source>
        <dbReference type="EMBL" id="AWR22246.1"/>
    </source>
</evidence>
<evidence type="ECO:0000256" key="1">
    <source>
        <dbReference type="SAM" id="Phobius"/>
    </source>
</evidence>
<dbReference type="Proteomes" id="UP000246894">
    <property type="component" value="Chromosome"/>
</dbReference>
<keyword evidence="1" id="KW-1133">Transmembrane helix</keyword>
<evidence type="ECO:0000313" key="4">
    <source>
        <dbReference type="Proteomes" id="UP000246894"/>
    </source>
</evidence>
<accession>A0A2Z3S215</accession>
<gene>
    <name evidence="3" type="ORF">AURMO_01663</name>
</gene>
<organism evidence="3 4">
    <name type="scientific">Aurantimicrobium photophilum</name>
    <dbReference type="NCBI Taxonomy" id="1987356"/>
    <lineage>
        <taxon>Bacteria</taxon>
        <taxon>Bacillati</taxon>
        <taxon>Actinomycetota</taxon>
        <taxon>Actinomycetes</taxon>
        <taxon>Micrococcales</taxon>
        <taxon>Microbacteriaceae</taxon>
        <taxon>Aurantimicrobium</taxon>
    </lineage>
</organism>
<keyword evidence="1" id="KW-0812">Transmembrane</keyword>
<dbReference type="OrthoDB" id="7596142at2"/>
<reference evidence="3 4" key="1">
    <citation type="submission" date="2017-10" db="EMBL/GenBank/DDBJ databases">
        <title>Genome of an Actinobacterium that displays light-enhanced growth.</title>
        <authorList>
            <person name="Maresca J.A."/>
            <person name="Hempel P."/>
            <person name="Shevchenko O."/>
            <person name="Miller K.J."/>
            <person name="Hahn M.W."/>
        </authorList>
    </citation>
    <scope>NUCLEOTIDE SEQUENCE [LARGE SCALE GENOMIC DNA]</scope>
    <source>
        <strain evidence="3 4">MWH-Mo1</strain>
    </source>
</reference>
<dbReference type="KEGG" id="aum:AURMO_01663"/>
<dbReference type="AlphaFoldDB" id="A0A2Z3S215"/>
<dbReference type="RefSeq" id="WP_110234696.1">
    <property type="nucleotide sequence ID" value="NZ_CP023994.1"/>
</dbReference>